<organism evidence="1 2">
    <name type="scientific">Stenomitos frigidus ULC18</name>
    <dbReference type="NCBI Taxonomy" id="2107698"/>
    <lineage>
        <taxon>Bacteria</taxon>
        <taxon>Bacillati</taxon>
        <taxon>Cyanobacteriota</taxon>
        <taxon>Cyanophyceae</taxon>
        <taxon>Leptolyngbyales</taxon>
        <taxon>Leptolyngbyaceae</taxon>
        <taxon>Stenomitos</taxon>
    </lineage>
</organism>
<comment type="caution">
    <text evidence="1">The sequence shown here is derived from an EMBL/GenBank/DDBJ whole genome shotgun (WGS) entry which is preliminary data.</text>
</comment>
<protein>
    <submittedName>
        <fullName evidence="1">Uncharacterized protein</fullName>
    </submittedName>
</protein>
<accession>A0A2T1E2V7</accession>
<evidence type="ECO:0000313" key="1">
    <source>
        <dbReference type="EMBL" id="PSB27073.1"/>
    </source>
</evidence>
<evidence type="ECO:0000313" key="2">
    <source>
        <dbReference type="Proteomes" id="UP000239576"/>
    </source>
</evidence>
<reference evidence="1 2" key="2">
    <citation type="submission" date="2018-03" db="EMBL/GenBank/DDBJ databases">
        <title>The ancient ancestry and fast evolution of plastids.</title>
        <authorList>
            <person name="Moore K.R."/>
            <person name="Magnabosco C."/>
            <person name="Momper L."/>
            <person name="Gold D.A."/>
            <person name="Bosak T."/>
            <person name="Fournier G.P."/>
        </authorList>
    </citation>
    <scope>NUCLEOTIDE SEQUENCE [LARGE SCALE GENOMIC DNA]</scope>
    <source>
        <strain evidence="1 2">ULC18</strain>
    </source>
</reference>
<sequence>MVIGLVTGAVVPLQPIVAQSCNYYAGQAVGGQSLNVDLCSITRASAKSVDFVYYLGQERIQSQANCQDGSWVTFPERQRNRPQSSATQQMLTVVCGYQGRRPSSNNIATVFDPPSNVRTAPNGKVLCAIRERRTIHTYGTVGAWYYTDACGEMGVIHSGQLKFQP</sequence>
<proteinExistence type="predicted"/>
<dbReference type="AlphaFoldDB" id="A0A2T1E2V7"/>
<reference evidence="2" key="1">
    <citation type="submission" date="2018-02" db="EMBL/GenBank/DDBJ databases">
        <authorList>
            <person name="Moore K."/>
            <person name="Momper L."/>
        </authorList>
    </citation>
    <scope>NUCLEOTIDE SEQUENCE [LARGE SCALE GENOMIC DNA]</scope>
    <source>
        <strain evidence="2">ULC18</strain>
    </source>
</reference>
<gene>
    <name evidence="1" type="ORF">C7B82_17540</name>
</gene>
<dbReference type="Proteomes" id="UP000239576">
    <property type="component" value="Unassembled WGS sequence"/>
</dbReference>
<dbReference type="EMBL" id="PVWK01000098">
    <property type="protein sequence ID" value="PSB27073.1"/>
    <property type="molecule type" value="Genomic_DNA"/>
</dbReference>
<dbReference type="OrthoDB" id="460967at2"/>
<keyword evidence="2" id="KW-1185">Reference proteome</keyword>
<name>A0A2T1E2V7_9CYAN</name>